<keyword evidence="1" id="KW-0378">Hydrolase</keyword>
<dbReference type="SFLD" id="SFLDG01129">
    <property type="entry name" value="C1.5:_HAD__Beta-PGM__Phosphata"/>
    <property type="match status" value="1"/>
</dbReference>
<dbReference type="Gene3D" id="3.40.50.1000">
    <property type="entry name" value="HAD superfamily/HAD-like"/>
    <property type="match status" value="1"/>
</dbReference>
<sequence length="216" mass="24783">MTYKAVIFDLDGTLVNSLEDIADSMNLVLKTLDMKVHNLEDYKYFIGNGIRNLVSRALPEQSREETFITECFDLMMKEYRERCLEKTRPYEGIPELLDELTRRKLKLCVLSNKVDELTQKVVSALLANWKFEVVLGPREDIPRKPDPTGAFYISKQLNIPQAEIIYLGDSGVDMQTAATAKMYAVGALWGYRRREELSQNGAQSLINHPLEFLELL</sequence>
<dbReference type="InterPro" id="IPR006439">
    <property type="entry name" value="HAD-SF_hydro_IA"/>
</dbReference>
<dbReference type="PROSITE" id="PS01228">
    <property type="entry name" value="COF_1"/>
    <property type="match status" value="1"/>
</dbReference>
<dbReference type="STRING" id="476652.DEAC_c13370"/>
<evidence type="ECO:0000313" key="2">
    <source>
        <dbReference type="Proteomes" id="UP000036356"/>
    </source>
</evidence>
<dbReference type="SFLD" id="SFLDS00003">
    <property type="entry name" value="Haloacid_Dehalogenase"/>
    <property type="match status" value="1"/>
</dbReference>
<dbReference type="PRINTS" id="PR00413">
    <property type="entry name" value="HADHALOGNASE"/>
</dbReference>
<dbReference type="Proteomes" id="UP000036356">
    <property type="component" value="Unassembled WGS sequence"/>
</dbReference>
<dbReference type="InterPro" id="IPR023214">
    <property type="entry name" value="HAD_sf"/>
</dbReference>
<dbReference type="PANTHER" id="PTHR43434">
    <property type="entry name" value="PHOSPHOGLYCOLATE PHOSPHATASE"/>
    <property type="match status" value="1"/>
</dbReference>
<accession>A0A0J1FT75</accession>
<comment type="caution">
    <text evidence="1">The sequence shown here is derived from an EMBL/GenBank/DDBJ whole genome shotgun (WGS) entry which is preliminary data.</text>
</comment>
<dbReference type="EC" id="3.1.3.18" evidence="1"/>
<dbReference type="AlphaFoldDB" id="A0A0J1FT75"/>
<dbReference type="SUPFAM" id="SSF56784">
    <property type="entry name" value="HAD-like"/>
    <property type="match status" value="1"/>
</dbReference>
<protein>
    <submittedName>
        <fullName evidence="1">Phosphoglycolate phosphatase</fullName>
        <ecNumber evidence="1">3.1.3.18</ecNumber>
    </submittedName>
</protein>
<dbReference type="NCBIfam" id="TIGR01549">
    <property type="entry name" value="HAD-SF-IA-v1"/>
    <property type="match status" value="1"/>
</dbReference>
<evidence type="ECO:0000313" key="1">
    <source>
        <dbReference type="EMBL" id="KLU66670.1"/>
    </source>
</evidence>
<gene>
    <name evidence="1" type="primary">gph_1</name>
    <name evidence="1" type="ORF">DEAC_c13370</name>
</gene>
<dbReference type="Pfam" id="PF13419">
    <property type="entry name" value="HAD_2"/>
    <property type="match status" value="1"/>
</dbReference>
<organism evidence="1 2">
    <name type="scientific">Desulfosporosinus acididurans</name>
    <dbReference type="NCBI Taxonomy" id="476652"/>
    <lineage>
        <taxon>Bacteria</taxon>
        <taxon>Bacillati</taxon>
        <taxon>Bacillota</taxon>
        <taxon>Clostridia</taxon>
        <taxon>Eubacteriales</taxon>
        <taxon>Desulfitobacteriaceae</taxon>
        <taxon>Desulfosporosinus</taxon>
    </lineage>
</organism>
<dbReference type="GO" id="GO:0006281">
    <property type="term" value="P:DNA repair"/>
    <property type="evidence" value="ECO:0007669"/>
    <property type="project" value="TreeGrafter"/>
</dbReference>
<dbReference type="RefSeq" id="WP_047809219.1">
    <property type="nucleotide sequence ID" value="NZ_LDZY01000004.1"/>
</dbReference>
<dbReference type="InterPro" id="IPR036412">
    <property type="entry name" value="HAD-like_sf"/>
</dbReference>
<dbReference type="EMBL" id="LDZY01000004">
    <property type="protein sequence ID" value="KLU66670.1"/>
    <property type="molecule type" value="Genomic_DNA"/>
</dbReference>
<dbReference type="PATRIC" id="fig|476652.3.peg.1374"/>
<dbReference type="PANTHER" id="PTHR43434:SF1">
    <property type="entry name" value="PHOSPHOGLYCOLATE PHOSPHATASE"/>
    <property type="match status" value="1"/>
</dbReference>
<dbReference type="InterPro" id="IPR041492">
    <property type="entry name" value="HAD_2"/>
</dbReference>
<keyword evidence="2" id="KW-1185">Reference proteome</keyword>
<name>A0A0J1FT75_9FIRM</name>
<dbReference type="GO" id="GO:0008967">
    <property type="term" value="F:phosphoglycolate phosphatase activity"/>
    <property type="evidence" value="ECO:0007669"/>
    <property type="project" value="UniProtKB-EC"/>
</dbReference>
<reference evidence="1 2" key="1">
    <citation type="submission" date="2015-06" db="EMBL/GenBank/DDBJ databases">
        <title>Draft genome of the moderately acidophilic sulfate reducer Candidatus Desulfosporosinus acididurans strain M1.</title>
        <authorList>
            <person name="Poehlein A."/>
            <person name="Petzsch P."/>
            <person name="Johnson B.D."/>
            <person name="Schloemann M."/>
            <person name="Daniel R."/>
            <person name="Muehling M."/>
        </authorList>
    </citation>
    <scope>NUCLEOTIDE SEQUENCE [LARGE SCALE GENOMIC DNA]</scope>
    <source>
        <strain evidence="1 2">M1</strain>
    </source>
</reference>
<dbReference type="InterPro" id="IPR023198">
    <property type="entry name" value="PGP-like_dom2"/>
</dbReference>
<proteinExistence type="predicted"/>
<dbReference type="InterPro" id="IPR050155">
    <property type="entry name" value="HAD-like_hydrolase_sf"/>
</dbReference>
<dbReference type="GO" id="GO:0005829">
    <property type="term" value="C:cytosol"/>
    <property type="evidence" value="ECO:0007669"/>
    <property type="project" value="TreeGrafter"/>
</dbReference>
<dbReference type="Gene3D" id="1.10.150.240">
    <property type="entry name" value="Putative phosphatase, domain 2"/>
    <property type="match status" value="1"/>
</dbReference>